<sequence>MSHTLQQIFSSLVVGSLLATHVSSWPVNSYVNWHNFHATGVNLGGWLVQEPNIDPYWWGVHGGTPDMDEWTWCKNLGDQCGPVLEERYATYITTDFIDKLASVGTTIIRVPTTYAAWVQVPGSELYTGKQTSYLKQVATHAIEKYGMHVMIDLHSLPGGTNFLTIGEATGHIGWYNSSENLAYSLQAVHKVIDFIQSSGHPNHYTLEPINEPMDNIAALFTPNALTPSGRAWVKQYFDLVIEHVAAVNPKIPVALQTFLTEEDWSPQFDASANIVFDQHIYYFENDTVGSANLSSAICADAQRYSGDGKFPVFIGEWAIQTGVDNVLALREHNLQNAQYAWNKYAHGSAMWTGRHFGNVSVDGEGLQGDYWSYEKFIDLGYVKPVEELECSCS</sequence>
<evidence type="ECO:0000313" key="1">
    <source>
        <dbReference type="EMBL" id="KAJ9654271.1"/>
    </source>
</evidence>
<dbReference type="EMBL" id="JAPDRQ010000126">
    <property type="protein sequence ID" value="KAJ9654271.1"/>
    <property type="molecule type" value="Genomic_DNA"/>
</dbReference>
<keyword evidence="2" id="KW-1185">Reference proteome</keyword>
<evidence type="ECO:0000313" key="2">
    <source>
        <dbReference type="Proteomes" id="UP001172386"/>
    </source>
</evidence>
<reference evidence="1" key="1">
    <citation type="submission" date="2022-10" db="EMBL/GenBank/DDBJ databases">
        <title>Culturing micro-colonial fungi from biological soil crusts in the Mojave desert and describing Neophaeococcomyces mojavensis, and introducing the new genera and species Taxawa tesnikishii.</title>
        <authorList>
            <person name="Kurbessoian T."/>
            <person name="Stajich J.E."/>
        </authorList>
    </citation>
    <scope>NUCLEOTIDE SEQUENCE</scope>
    <source>
        <strain evidence="1">JES_112</strain>
    </source>
</reference>
<name>A0ACC3A2A4_9EURO</name>
<proteinExistence type="predicted"/>
<comment type="caution">
    <text evidence="1">The sequence shown here is derived from an EMBL/GenBank/DDBJ whole genome shotgun (WGS) entry which is preliminary data.</text>
</comment>
<accession>A0ACC3A2A4</accession>
<gene>
    <name evidence="1" type="ORF">H2198_006671</name>
</gene>
<dbReference type="Proteomes" id="UP001172386">
    <property type="component" value="Unassembled WGS sequence"/>
</dbReference>
<organism evidence="1 2">
    <name type="scientific">Neophaeococcomyces mojaviensis</name>
    <dbReference type="NCBI Taxonomy" id="3383035"/>
    <lineage>
        <taxon>Eukaryota</taxon>
        <taxon>Fungi</taxon>
        <taxon>Dikarya</taxon>
        <taxon>Ascomycota</taxon>
        <taxon>Pezizomycotina</taxon>
        <taxon>Eurotiomycetes</taxon>
        <taxon>Chaetothyriomycetidae</taxon>
        <taxon>Chaetothyriales</taxon>
        <taxon>Chaetothyriales incertae sedis</taxon>
        <taxon>Neophaeococcomyces</taxon>
    </lineage>
</organism>
<protein>
    <submittedName>
        <fullName evidence="1">Uncharacterized protein</fullName>
    </submittedName>
</protein>